<feature type="domain" description="NmrA-like" evidence="4">
    <location>
        <begin position="3"/>
        <end position="248"/>
    </location>
</feature>
<proteinExistence type="inferred from homology"/>
<accession>A0A165HZF1</accession>
<reference evidence="5 6" key="1">
    <citation type="journal article" date="2016" name="Mol. Biol. Evol.">
        <title>Comparative Genomics of Early-Diverging Mushroom-Forming Fungi Provides Insights into the Origins of Lignocellulose Decay Capabilities.</title>
        <authorList>
            <person name="Nagy L.G."/>
            <person name="Riley R."/>
            <person name="Tritt A."/>
            <person name="Adam C."/>
            <person name="Daum C."/>
            <person name="Floudas D."/>
            <person name="Sun H."/>
            <person name="Yadav J.S."/>
            <person name="Pangilinan J."/>
            <person name="Larsson K.H."/>
            <person name="Matsuura K."/>
            <person name="Barry K."/>
            <person name="Labutti K."/>
            <person name="Kuo R."/>
            <person name="Ohm R.A."/>
            <person name="Bhattacharya S.S."/>
            <person name="Shirouzu T."/>
            <person name="Yoshinaga Y."/>
            <person name="Martin F.M."/>
            <person name="Grigoriev I.V."/>
            <person name="Hibbett D.S."/>
        </authorList>
    </citation>
    <scope>NUCLEOTIDE SEQUENCE [LARGE SCALE GENOMIC DNA]</scope>
    <source>
        <strain evidence="5 6">HHB12733</strain>
    </source>
</reference>
<evidence type="ECO:0000256" key="2">
    <source>
        <dbReference type="ARBA" id="ARBA00022857"/>
    </source>
</evidence>
<dbReference type="SUPFAM" id="SSF51735">
    <property type="entry name" value="NAD(P)-binding Rossmann-fold domains"/>
    <property type="match status" value="1"/>
</dbReference>
<evidence type="ECO:0000256" key="1">
    <source>
        <dbReference type="ARBA" id="ARBA00006328"/>
    </source>
</evidence>
<dbReference type="PANTHER" id="PTHR42748">
    <property type="entry name" value="NITROGEN METABOLITE REPRESSION PROTEIN NMRA FAMILY MEMBER"/>
    <property type="match status" value="1"/>
</dbReference>
<evidence type="ECO:0000256" key="3">
    <source>
        <dbReference type="ARBA" id="ARBA00023002"/>
    </source>
</evidence>
<keyword evidence="3" id="KW-0560">Oxidoreductase</keyword>
<gene>
    <name evidence="5" type="ORF">CALCODRAFT_449275</name>
</gene>
<dbReference type="AlphaFoldDB" id="A0A165HZF1"/>
<dbReference type="CDD" id="cd05251">
    <property type="entry name" value="NmrA_like_SDR_a"/>
    <property type="match status" value="1"/>
</dbReference>
<keyword evidence="6" id="KW-1185">Reference proteome</keyword>
<name>A0A165HZF1_9BASI</name>
<evidence type="ECO:0000259" key="4">
    <source>
        <dbReference type="Pfam" id="PF05368"/>
    </source>
</evidence>
<dbReference type="Gene3D" id="3.90.25.10">
    <property type="entry name" value="UDP-galactose 4-epimerase, domain 1"/>
    <property type="match status" value="1"/>
</dbReference>
<sequence length="302" mass="32629">MSKKLVVVLGATGLQGGSVVSALLADGSYAVRGVSRDPNSDSSKALAEKGVDMVAGDLSDKASLTSAFNDAWAVFGVTMPFTPVPELQQGKNIVDACRAAHVALLVWSSLPNAEKVSGGKYTKVRHWDEKAKVDGYIKEVGQDAVILQTGGFIENIHTMHYLRPSPTGGWMLAWPVVRPTVPLAMSYISADLGPCVIKVLDLWSRGEGGRLGEAPIPVGSFSITIADMVETINRLSGKDVQYQHIPSMRNEELQEMLLLADEGLTFPGIQFPTRLFVDLGVTFHTFEDYVKKELLSMLAAHT</sequence>
<comment type="similarity">
    <text evidence="1">Belongs to the NmrA-type oxidoreductase family.</text>
</comment>
<keyword evidence="2" id="KW-0521">NADP</keyword>
<evidence type="ECO:0000313" key="6">
    <source>
        <dbReference type="Proteomes" id="UP000076842"/>
    </source>
</evidence>
<dbReference type="InterPro" id="IPR036291">
    <property type="entry name" value="NAD(P)-bd_dom_sf"/>
</dbReference>
<dbReference type="EMBL" id="KV423935">
    <property type="protein sequence ID" value="KZT59944.1"/>
    <property type="molecule type" value="Genomic_DNA"/>
</dbReference>
<dbReference type="Gene3D" id="3.40.50.720">
    <property type="entry name" value="NAD(P)-binding Rossmann-like Domain"/>
    <property type="match status" value="1"/>
</dbReference>
<dbReference type="InterPro" id="IPR008030">
    <property type="entry name" value="NmrA-like"/>
</dbReference>
<dbReference type="STRING" id="1353952.A0A165HZF1"/>
<dbReference type="Pfam" id="PF05368">
    <property type="entry name" value="NmrA"/>
    <property type="match status" value="1"/>
</dbReference>
<dbReference type="Proteomes" id="UP000076842">
    <property type="component" value="Unassembled WGS sequence"/>
</dbReference>
<dbReference type="PANTHER" id="PTHR42748:SF30">
    <property type="entry name" value="NMRA-LIKE DOMAIN-CONTAINING PROTEIN"/>
    <property type="match status" value="1"/>
</dbReference>
<dbReference type="OrthoDB" id="300709at2759"/>
<protein>
    <submittedName>
        <fullName evidence="5">NAD(P)-binding protein</fullName>
    </submittedName>
</protein>
<evidence type="ECO:0000313" key="5">
    <source>
        <dbReference type="EMBL" id="KZT59944.1"/>
    </source>
</evidence>
<organism evidence="5 6">
    <name type="scientific">Calocera cornea HHB12733</name>
    <dbReference type="NCBI Taxonomy" id="1353952"/>
    <lineage>
        <taxon>Eukaryota</taxon>
        <taxon>Fungi</taxon>
        <taxon>Dikarya</taxon>
        <taxon>Basidiomycota</taxon>
        <taxon>Agaricomycotina</taxon>
        <taxon>Dacrymycetes</taxon>
        <taxon>Dacrymycetales</taxon>
        <taxon>Dacrymycetaceae</taxon>
        <taxon>Calocera</taxon>
    </lineage>
</organism>
<dbReference type="GO" id="GO:0016491">
    <property type="term" value="F:oxidoreductase activity"/>
    <property type="evidence" value="ECO:0007669"/>
    <property type="project" value="UniProtKB-KW"/>
</dbReference>
<dbReference type="InParanoid" id="A0A165HZF1"/>
<dbReference type="InterPro" id="IPR051164">
    <property type="entry name" value="NmrA-like_oxidored"/>
</dbReference>
<dbReference type="GO" id="GO:0005634">
    <property type="term" value="C:nucleus"/>
    <property type="evidence" value="ECO:0007669"/>
    <property type="project" value="TreeGrafter"/>
</dbReference>